<dbReference type="InterPro" id="IPR018376">
    <property type="entry name" value="Enoyl-CoA_hyd/isom_CS"/>
</dbReference>
<dbReference type="InterPro" id="IPR001753">
    <property type="entry name" value="Enoyl-CoA_hydra/iso"/>
</dbReference>
<dbReference type="Pfam" id="PF00378">
    <property type="entry name" value="ECH_1"/>
    <property type="match status" value="1"/>
</dbReference>
<evidence type="ECO:0000256" key="2">
    <source>
        <dbReference type="ARBA" id="ARBA00023098"/>
    </source>
</evidence>
<reference evidence="5 6" key="1">
    <citation type="submission" date="2023-08" db="EMBL/GenBank/DDBJ databases">
        <title>Microbacterium sp. nov., isolated from a waste landfill.</title>
        <authorList>
            <person name="Wen W."/>
        </authorList>
    </citation>
    <scope>NUCLEOTIDE SEQUENCE [LARGE SCALE GENOMIC DNA]</scope>
    <source>
        <strain evidence="5 6">ASV81</strain>
    </source>
</reference>
<keyword evidence="3" id="KW-0456">Lyase</keyword>
<evidence type="ECO:0000256" key="4">
    <source>
        <dbReference type="RuleBase" id="RU003707"/>
    </source>
</evidence>
<keyword evidence="2" id="KW-0443">Lipid metabolism</keyword>
<sequence>MTEQNVAAAAPAAVRDAAPGAAAAEEPLRREVRDRILVLTLNRPHAKNAVNLALATALAGALEEFDADPQLRVCVVRGAGGSFCAGMDLRAFAAGEVPIVPGRGFGGVAERTARKPVIAAVDGFALGGGFEIALACDLIVAGEDALFGLPEVTRGITANGGGLLRLRERIPYHVAMELVLTGRRISAAEAGALHLVNRVTAAGAALDGALALAAEIANNAPLAVQASKEVLLHAADWRLEERFERQRAVTSAIRGSRDAAEGARAFVEKRDPVWTGS</sequence>
<comment type="similarity">
    <text evidence="1 4">Belongs to the enoyl-CoA hydratase/isomerase family.</text>
</comment>
<dbReference type="EMBL" id="JAVFCB010000006">
    <property type="protein sequence ID" value="MDQ4214489.1"/>
    <property type="molecule type" value="Genomic_DNA"/>
</dbReference>
<dbReference type="SUPFAM" id="SSF52096">
    <property type="entry name" value="ClpP/crotonase"/>
    <property type="match status" value="1"/>
</dbReference>
<keyword evidence="6" id="KW-1185">Reference proteome</keyword>
<gene>
    <name evidence="5" type="ORF">RBR11_11260</name>
</gene>
<accession>A0ABU0XIJ8</accession>
<protein>
    <submittedName>
        <fullName evidence="5">Crotonase/enoyl-CoA hydratase family protein</fullName>
    </submittedName>
</protein>
<dbReference type="InterPro" id="IPR014748">
    <property type="entry name" value="Enoyl-CoA_hydra_C"/>
</dbReference>
<organism evidence="5 6">
    <name type="scientific">Microbacterium capsulatum</name>
    <dbReference type="NCBI Taxonomy" id="3041921"/>
    <lineage>
        <taxon>Bacteria</taxon>
        <taxon>Bacillati</taxon>
        <taxon>Actinomycetota</taxon>
        <taxon>Actinomycetes</taxon>
        <taxon>Micrococcales</taxon>
        <taxon>Microbacteriaceae</taxon>
        <taxon>Microbacterium</taxon>
    </lineage>
</organism>
<comment type="caution">
    <text evidence="5">The sequence shown here is derived from an EMBL/GenBank/DDBJ whole genome shotgun (WGS) entry which is preliminary data.</text>
</comment>
<dbReference type="CDD" id="cd06558">
    <property type="entry name" value="crotonase-like"/>
    <property type="match status" value="1"/>
</dbReference>
<evidence type="ECO:0000256" key="3">
    <source>
        <dbReference type="ARBA" id="ARBA00023239"/>
    </source>
</evidence>
<name>A0ABU0XIJ8_9MICO</name>
<dbReference type="PANTHER" id="PTHR11941">
    <property type="entry name" value="ENOYL-COA HYDRATASE-RELATED"/>
    <property type="match status" value="1"/>
</dbReference>
<dbReference type="Proteomes" id="UP001230289">
    <property type="component" value="Unassembled WGS sequence"/>
</dbReference>
<proteinExistence type="inferred from homology"/>
<dbReference type="PANTHER" id="PTHR11941:SF169">
    <property type="entry name" value="(7AS)-7A-METHYL-1,5-DIOXO-2,3,5,6,7,7A-HEXAHYDRO-1H-INDENE-CARBOXYL-COA HYDROLASE"/>
    <property type="match status" value="1"/>
</dbReference>
<evidence type="ECO:0000256" key="1">
    <source>
        <dbReference type="ARBA" id="ARBA00005254"/>
    </source>
</evidence>
<dbReference type="InterPro" id="IPR029045">
    <property type="entry name" value="ClpP/crotonase-like_dom_sf"/>
</dbReference>
<dbReference type="NCBIfam" id="NF006100">
    <property type="entry name" value="PRK08252.1"/>
    <property type="match status" value="1"/>
</dbReference>
<evidence type="ECO:0000313" key="5">
    <source>
        <dbReference type="EMBL" id="MDQ4214489.1"/>
    </source>
</evidence>
<dbReference type="Gene3D" id="3.90.226.10">
    <property type="entry name" value="2-enoyl-CoA Hydratase, Chain A, domain 1"/>
    <property type="match status" value="1"/>
</dbReference>
<dbReference type="Gene3D" id="1.10.12.10">
    <property type="entry name" value="Lyase 2-enoyl-coa Hydratase, Chain A, domain 2"/>
    <property type="match status" value="1"/>
</dbReference>
<dbReference type="PROSITE" id="PS00166">
    <property type="entry name" value="ENOYL_COA_HYDRATASE"/>
    <property type="match status" value="1"/>
</dbReference>
<dbReference type="RefSeq" id="WP_308489433.1">
    <property type="nucleotide sequence ID" value="NZ_JAVFCB010000006.1"/>
</dbReference>
<evidence type="ECO:0000313" key="6">
    <source>
        <dbReference type="Proteomes" id="UP001230289"/>
    </source>
</evidence>